<dbReference type="EMBL" id="JBHRZH010000006">
    <property type="protein sequence ID" value="MFC3760656.1"/>
    <property type="molecule type" value="Genomic_DNA"/>
</dbReference>
<evidence type="ECO:0000256" key="7">
    <source>
        <dbReference type="ARBA" id="ARBA00022801"/>
    </source>
</evidence>
<comment type="cofactor">
    <cofactor evidence="3">
        <name>Co(2+)</name>
        <dbReference type="ChEBI" id="CHEBI:48828"/>
    </cofactor>
</comment>
<dbReference type="InterPro" id="IPR003607">
    <property type="entry name" value="HD/PDEase_dom"/>
</dbReference>
<dbReference type="GO" id="GO:0016787">
    <property type="term" value="F:hydrolase activity"/>
    <property type="evidence" value="ECO:0007669"/>
    <property type="project" value="UniProtKB-KW"/>
</dbReference>
<evidence type="ECO:0000256" key="2">
    <source>
        <dbReference type="ARBA" id="ARBA00001936"/>
    </source>
</evidence>
<dbReference type="InterPro" id="IPR006674">
    <property type="entry name" value="HD_domain"/>
</dbReference>
<dbReference type="PANTHER" id="PTHR11845">
    <property type="entry name" value="5'-DEOXYNUCLEOTIDASE HDDC2"/>
    <property type="match status" value="1"/>
</dbReference>
<gene>
    <name evidence="9" type="ORF">ACFOUW_07390</name>
</gene>
<evidence type="ECO:0000313" key="10">
    <source>
        <dbReference type="Proteomes" id="UP001595699"/>
    </source>
</evidence>
<evidence type="ECO:0000256" key="6">
    <source>
        <dbReference type="ARBA" id="ARBA00022723"/>
    </source>
</evidence>
<dbReference type="Pfam" id="PF13023">
    <property type="entry name" value="HD_3"/>
    <property type="match status" value="1"/>
</dbReference>
<evidence type="ECO:0000256" key="1">
    <source>
        <dbReference type="ARBA" id="ARBA00001638"/>
    </source>
</evidence>
<comment type="cofactor">
    <cofactor evidence="2">
        <name>Mn(2+)</name>
        <dbReference type="ChEBI" id="CHEBI:29035"/>
    </cofactor>
</comment>
<evidence type="ECO:0000256" key="4">
    <source>
        <dbReference type="ARBA" id="ARBA00011738"/>
    </source>
</evidence>
<comment type="catalytic activity">
    <reaction evidence="1">
        <text>a 2'-deoxyribonucleoside 5'-phosphate + H2O = a 2'-deoxyribonucleoside + phosphate</text>
        <dbReference type="Rhea" id="RHEA:36167"/>
        <dbReference type="ChEBI" id="CHEBI:15377"/>
        <dbReference type="ChEBI" id="CHEBI:18274"/>
        <dbReference type="ChEBI" id="CHEBI:43474"/>
        <dbReference type="ChEBI" id="CHEBI:65317"/>
        <dbReference type="EC" id="3.1.3.89"/>
    </reaction>
</comment>
<dbReference type="InterPro" id="IPR039356">
    <property type="entry name" value="YfbR/HDDC2"/>
</dbReference>
<evidence type="ECO:0000256" key="5">
    <source>
        <dbReference type="ARBA" id="ARBA00012964"/>
    </source>
</evidence>
<evidence type="ECO:0000259" key="8">
    <source>
        <dbReference type="PROSITE" id="PS51831"/>
    </source>
</evidence>
<name>A0ABV7Y7N1_9ACTN</name>
<dbReference type="Proteomes" id="UP001595699">
    <property type="component" value="Unassembled WGS sequence"/>
</dbReference>
<organism evidence="9 10">
    <name type="scientific">Tenggerimyces flavus</name>
    <dbReference type="NCBI Taxonomy" id="1708749"/>
    <lineage>
        <taxon>Bacteria</taxon>
        <taxon>Bacillati</taxon>
        <taxon>Actinomycetota</taxon>
        <taxon>Actinomycetes</taxon>
        <taxon>Propionibacteriales</taxon>
        <taxon>Nocardioidaceae</taxon>
        <taxon>Tenggerimyces</taxon>
    </lineage>
</organism>
<dbReference type="PANTHER" id="PTHR11845:SF13">
    <property type="entry name" value="5'-DEOXYNUCLEOTIDASE HDDC2"/>
    <property type="match status" value="1"/>
</dbReference>
<accession>A0ABV7Y7N1</accession>
<dbReference type="EC" id="3.1.3.89" evidence="5"/>
<keyword evidence="7 9" id="KW-0378">Hydrolase</keyword>
<dbReference type="PROSITE" id="PS51831">
    <property type="entry name" value="HD"/>
    <property type="match status" value="1"/>
</dbReference>
<protein>
    <recommendedName>
        <fullName evidence="5">5'-deoxynucleotidase</fullName>
        <ecNumber evidence="5">3.1.3.89</ecNumber>
    </recommendedName>
</protein>
<comment type="subunit">
    <text evidence="4">Homodimer.</text>
</comment>
<sequence length="191" mass="20879">MNDAAPVCRFLYEVGYLKRSPRVGWEVGGVAGRIESVAEHSFRTAILAHLIATAEGGNPDRAATLGLYHDVPETRIGDIPYVGRRYLTAAEPETIVKDQTSSMPETISAPIRAAIAEFEAGETIEAVCARDADKLECLLQAREYQIAGATDIDAWIESSKRAVRTQTGRRLAEEALVTHPGDWWRAAQGSR</sequence>
<dbReference type="SMART" id="SM00471">
    <property type="entry name" value="HDc"/>
    <property type="match status" value="1"/>
</dbReference>
<evidence type="ECO:0000256" key="3">
    <source>
        <dbReference type="ARBA" id="ARBA00001941"/>
    </source>
</evidence>
<dbReference type="RefSeq" id="WP_205116886.1">
    <property type="nucleotide sequence ID" value="NZ_JAFBCM010000001.1"/>
</dbReference>
<proteinExistence type="predicted"/>
<dbReference type="Gene3D" id="1.10.3210.10">
    <property type="entry name" value="Hypothetical protein af1432"/>
    <property type="match status" value="1"/>
</dbReference>
<feature type="domain" description="HD" evidence="8">
    <location>
        <begin position="37"/>
        <end position="138"/>
    </location>
</feature>
<dbReference type="SUPFAM" id="SSF109604">
    <property type="entry name" value="HD-domain/PDEase-like"/>
    <property type="match status" value="1"/>
</dbReference>
<keyword evidence="10" id="KW-1185">Reference proteome</keyword>
<comment type="caution">
    <text evidence="9">The sequence shown here is derived from an EMBL/GenBank/DDBJ whole genome shotgun (WGS) entry which is preliminary data.</text>
</comment>
<keyword evidence="6" id="KW-0479">Metal-binding</keyword>
<evidence type="ECO:0000313" key="9">
    <source>
        <dbReference type="EMBL" id="MFC3760656.1"/>
    </source>
</evidence>
<reference evidence="10" key="1">
    <citation type="journal article" date="2019" name="Int. J. Syst. Evol. Microbiol.">
        <title>The Global Catalogue of Microorganisms (GCM) 10K type strain sequencing project: providing services to taxonomists for standard genome sequencing and annotation.</title>
        <authorList>
            <consortium name="The Broad Institute Genomics Platform"/>
            <consortium name="The Broad Institute Genome Sequencing Center for Infectious Disease"/>
            <person name="Wu L."/>
            <person name="Ma J."/>
        </authorList>
    </citation>
    <scope>NUCLEOTIDE SEQUENCE [LARGE SCALE GENOMIC DNA]</scope>
    <source>
        <strain evidence="10">CGMCC 4.7241</strain>
    </source>
</reference>